<gene>
    <name evidence="6" type="primary">lrrc41</name>
</gene>
<sequence>MSVLVEALRRLFLDPGCSLTALSVSHVSGHTHLMSVLRACPTLQSLCLEICPPADTNTRRPQPRVTENRGDDLLNTKYSFYFSPIGSNPSLKVLKLEDINLSDCHQEILQFLERSVLEELSFRDCRLLDKCAVKKHFLLPFVEALKGISSLRTLMLAQNRLATSAIEMAELFSGCRPSKITKLDLSSNFILPAELLEFAQLLETYRPVQRLTLDLRFNPLDRDPEVKGQALRKLIPYCNILTDDWDSRSTMADHISVM</sequence>
<organism evidence="6 7">
    <name type="scientific">Sinocyclocheilus grahami</name>
    <name type="common">Dianchi golden-line fish</name>
    <name type="synonym">Barbus grahami</name>
    <dbReference type="NCBI Taxonomy" id="75366"/>
    <lineage>
        <taxon>Eukaryota</taxon>
        <taxon>Metazoa</taxon>
        <taxon>Chordata</taxon>
        <taxon>Craniata</taxon>
        <taxon>Vertebrata</taxon>
        <taxon>Euteleostomi</taxon>
        <taxon>Actinopterygii</taxon>
        <taxon>Neopterygii</taxon>
        <taxon>Teleostei</taxon>
        <taxon>Ostariophysi</taxon>
        <taxon>Cypriniformes</taxon>
        <taxon>Cyprinidae</taxon>
        <taxon>Cyprininae</taxon>
        <taxon>Sinocyclocheilus</taxon>
    </lineage>
</organism>
<protein>
    <recommendedName>
        <fullName evidence="1">Leucine-rich repeat-containing protein 41</fullName>
    </recommendedName>
</protein>
<dbReference type="PANTHER" id="PTHR15354">
    <property type="entry name" value="MUF1"/>
    <property type="match status" value="1"/>
</dbReference>
<name>A0A672PEB7_SINGR</name>
<accession>A0A672PEB7</accession>
<dbReference type="Proteomes" id="UP000472262">
    <property type="component" value="Unassembled WGS sequence"/>
</dbReference>
<evidence type="ECO:0000256" key="1">
    <source>
        <dbReference type="ARBA" id="ARBA00014201"/>
    </source>
</evidence>
<dbReference type="AlphaFoldDB" id="A0A672PEB7"/>
<keyword evidence="7" id="KW-1185">Reference proteome</keyword>
<dbReference type="Gene3D" id="3.80.10.10">
    <property type="entry name" value="Ribonuclease Inhibitor"/>
    <property type="match status" value="1"/>
</dbReference>
<evidence type="ECO:0000256" key="2">
    <source>
        <dbReference type="ARBA" id="ARBA00022553"/>
    </source>
</evidence>
<reference evidence="6" key="2">
    <citation type="submission" date="2025-09" db="UniProtKB">
        <authorList>
            <consortium name="Ensembl"/>
        </authorList>
    </citation>
    <scope>IDENTIFICATION</scope>
</reference>
<evidence type="ECO:0000256" key="3">
    <source>
        <dbReference type="ARBA" id="ARBA00022614"/>
    </source>
</evidence>
<evidence type="ECO:0000313" key="6">
    <source>
        <dbReference type="Ensembl" id="ENSSGRP00000061996.1"/>
    </source>
</evidence>
<evidence type="ECO:0000256" key="4">
    <source>
        <dbReference type="ARBA" id="ARBA00022737"/>
    </source>
</evidence>
<reference evidence="6" key="1">
    <citation type="submission" date="2025-08" db="UniProtKB">
        <authorList>
            <consortium name="Ensembl"/>
        </authorList>
    </citation>
    <scope>IDENTIFICATION</scope>
</reference>
<keyword evidence="4" id="KW-0677">Repeat</keyword>
<dbReference type="Ensembl" id="ENSSGRT00000066128.1">
    <property type="protein sequence ID" value="ENSSGRP00000061996.1"/>
    <property type="gene ID" value="ENSSGRG00000032101.1"/>
</dbReference>
<dbReference type="SUPFAM" id="SSF52047">
    <property type="entry name" value="RNI-like"/>
    <property type="match status" value="1"/>
</dbReference>
<keyword evidence="2" id="KW-0597">Phosphoprotein</keyword>
<dbReference type="InterPro" id="IPR032675">
    <property type="entry name" value="LRR_dom_sf"/>
</dbReference>
<dbReference type="InterPro" id="IPR026137">
    <property type="entry name" value="Leu_rpt_41"/>
</dbReference>
<evidence type="ECO:0000313" key="7">
    <source>
        <dbReference type="Proteomes" id="UP000472262"/>
    </source>
</evidence>
<dbReference type="PANTHER" id="PTHR15354:SF1">
    <property type="entry name" value="LEUCINE-RICH REPEAT-CONTAINING PROTEIN 41"/>
    <property type="match status" value="1"/>
</dbReference>
<proteinExistence type="predicted"/>
<keyword evidence="3" id="KW-0433">Leucine-rich repeat</keyword>
<keyword evidence="5" id="KW-0833">Ubl conjugation pathway</keyword>
<evidence type="ECO:0000256" key="5">
    <source>
        <dbReference type="ARBA" id="ARBA00022786"/>
    </source>
</evidence>